<gene>
    <name evidence="2" type="ORF">Hypma_012361</name>
</gene>
<feature type="signal peptide" evidence="1">
    <location>
        <begin position="1"/>
        <end position="21"/>
    </location>
</feature>
<keyword evidence="3" id="KW-1185">Reference proteome</keyword>
<protein>
    <submittedName>
        <fullName evidence="2">Uncharacterized protein</fullName>
    </submittedName>
</protein>
<evidence type="ECO:0000256" key="1">
    <source>
        <dbReference type="SAM" id="SignalP"/>
    </source>
</evidence>
<dbReference type="EMBL" id="LUEZ02000007">
    <property type="protein sequence ID" value="RDB30162.1"/>
    <property type="molecule type" value="Genomic_DNA"/>
</dbReference>
<accession>A0A369K9B1</accession>
<dbReference type="OrthoDB" id="73875at2759"/>
<sequence length="547" mass="57122">MPSFATLLVHVLLILPLTASAARRNDWSKPCFGGECFYDLPDTAGKASGTVRIWGSPDAISDITAAAGWTVLGCSKDALIQDIRLVCNSEDTKVAGCDHLFRRLGKSGKVVRLPENCGKNAFARVARVWEPTDQTVPSDVAGRISRRPGFKPRVKALTLDVNFAAIDPAETGEISITIQGSTAPGYSGNFTVTPPTPRRRGFWDWIEDIYEDFNNFDESITKALDPINLSKTWPLFSKSISCAGPPSFTASVSSDITASAYAAITLGVAAVGTIVPPKLTEFGLFAAMDANLQATLGLRGNVAGLADTGLLTLFSTGIPGLDVPGLLTLGPTFKVLGQATATLDIGVDVKVDVSYNINQAKLFFPPSPKYPGSGVFHPGTSGPVKLSVAPSLASTATANAHIIPRLDIGINALGGAVTAAVFLDLDASATVVLTLNAAASGGSGGTSGSVTGCVDADAGLNVHAGADASFFGIFDKTTQVSLYSRSFDIYQKCFTAQKRDSVVSVSRASQTARALEMKSRRSELTLLPRGFSLVCPGAAPGTLVKLA</sequence>
<feature type="chain" id="PRO_5016910270" evidence="1">
    <location>
        <begin position="22"/>
        <end position="547"/>
    </location>
</feature>
<comment type="caution">
    <text evidence="2">The sequence shown here is derived from an EMBL/GenBank/DDBJ whole genome shotgun (WGS) entry which is preliminary data.</text>
</comment>
<proteinExistence type="predicted"/>
<reference evidence="2" key="1">
    <citation type="submission" date="2018-04" db="EMBL/GenBank/DDBJ databases">
        <title>Whole genome sequencing of Hypsizygus marmoreus.</title>
        <authorList>
            <person name="Choi I.-G."/>
            <person name="Min B."/>
            <person name="Kim J.-G."/>
            <person name="Kim S."/>
            <person name="Oh Y.-L."/>
            <person name="Kong W.-S."/>
            <person name="Park H."/>
            <person name="Jeong J."/>
            <person name="Song E.-S."/>
        </authorList>
    </citation>
    <scope>NUCLEOTIDE SEQUENCE [LARGE SCALE GENOMIC DNA]</scope>
    <source>
        <strain evidence="2">51987-8</strain>
    </source>
</reference>
<name>A0A369K9B1_HYPMA</name>
<evidence type="ECO:0000313" key="2">
    <source>
        <dbReference type="EMBL" id="RDB30162.1"/>
    </source>
</evidence>
<organism evidence="2 3">
    <name type="scientific">Hypsizygus marmoreus</name>
    <name type="common">White beech mushroom</name>
    <name type="synonym">Agaricus marmoreus</name>
    <dbReference type="NCBI Taxonomy" id="39966"/>
    <lineage>
        <taxon>Eukaryota</taxon>
        <taxon>Fungi</taxon>
        <taxon>Dikarya</taxon>
        <taxon>Basidiomycota</taxon>
        <taxon>Agaricomycotina</taxon>
        <taxon>Agaricomycetes</taxon>
        <taxon>Agaricomycetidae</taxon>
        <taxon>Agaricales</taxon>
        <taxon>Tricholomatineae</taxon>
        <taxon>Lyophyllaceae</taxon>
        <taxon>Hypsizygus</taxon>
    </lineage>
</organism>
<dbReference type="AlphaFoldDB" id="A0A369K9B1"/>
<dbReference type="Proteomes" id="UP000076154">
    <property type="component" value="Unassembled WGS sequence"/>
</dbReference>
<evidence type="ECO:0000313" key="3">
    <source>
        <dbReference type="Proteomes" id="UP000076154"/>
    </source>
</evidence>
<dbReference type="InParanoid" id="A0A369K9B1"/>
<keyword evidence="1" id="KW-0732">Signal</keyword>